<dbReference type="Gene3D" id="3.30.300.30">
    <property type="match status" value="1"/>
</dbReference>
<feature type="region of interest" description="Disordered" evidence="3">
    <location>
        <begin position="298"/>
        <end position="326"/>
    </location>
</feature>
<dbReference type="SUPFAM" id="SSF56801">
    <property type="entry name" value="Acetyl-CoA synthetase-like"/>
    <property type="match status" value="1"/>
</dbReference>
<keyword evidence="2" id="KW-0436">Ligase</keyword>
<name>A0A8H7C3M0_AGABI</name>
<accession>A0A8H7C3M0</accession>
<evidence type="ECO:0000259" key="5">
    <source>
        <dbReference type="Pfam" id="PF13193"/>
    </source>
</evidence>
<evidence type="ECO:0000256" key="2">
    <source>
        <dbReference type="ARBA" id="ARBA00022598"/>
    </source>
</evidence>
<dbReference type="InterPro" id="IPR000873">
    <property type="entry name" value="AMP-dep_synth/lig_dom"/>
</dbReference>
<evidence type="ECO:0008006" key="8">
    <source>
        <dbReference type="Google" id="ProtNLM"/>
    </source>
</evidence>
<dbReference type="InterPro" id="IPR045851">
    <property type="entry name" value="AMP-bd_C_sf"/>
</dbReference>
<dbReference type="Proteomes" id="UP000629468">
    <property type="component" value="Unassembled WGS sequence"/>
</dbReference>
<dbReference type="PANTHER" id="PTHR24096:SF149">
    <property type="entry name" value="AMP-BINDING DOMAIN-CONTAINING PROTEIN-RELATED"/>
    <property type="match status" value="1"/>
</dbReference>
<protein>
    <recommendedName>
        <fullName evidence="8">AMP-dependent synthetase/ligase domain-containing protein</fullName>
    </recommendedName>
</protein>
<dbReference type="Gene3D" id="3.40.50.980">
    <property type="match status" value="1"/>
</dbReference>
<evidence type="ECO:0000256" key="1">
    <source>
        <dbReference type="ARBA" id="ARBA00006432"/>
    </source>
</evidence>
<dbReference type="EMBL" id="JABXXO010000013">
    <property type="protein sequence ID" value="KAF7761882.1"/>
    <property type="molecule type" value="Genomic_DNA"/>
</dbReference>
<dbReference type="Pfam" id="PF13193">
    <property type="entry name" value="AMP-binding_C"/>
    <property type="match status" value="1"/>
</dbReference>
<dbReference type="AlphaFoldDB" id="A0A8H7C3M0"/>
<reference evidence="6 7" key="1">
    <citation type="journal article" name="Sci. Rep.">
        <title>Telomere-to-telomere assembled and centromere annotated genomes of the two main subspecies of the button mushroom Agaricus bisporus reveal especially polymorphic chromosome ends.</title>
        <authorList>
            <person name="Sonnenberg A.S.M."/>
            <person name="Sedaghat-Telgerd N."/>
            <person name="Lavrijssen B."/>
            <person name="Ohm R.A."/>
            <person name="Hendrickx P.M."/>
            <person name="Scholtmeijer K."/>
            <person name="Baars J.J.P."/>
            <person name="van Peer A."/>
        </authorList>
    </citation>
    <scope>NUCLEOTIDE SEQUENCE [LARGE SCALE GENOMIC DNA]</scope>
    <source>
        <strain evidence="6 7">H119_p4</strain>
    </source>
</reference>
<organism evidence="6 7">
    <name type="scientific">Agaricus bisporus var. burnettii</name>
    <dbReference type="NCBI Taxonomy" id="192524"/>
    <lineage>
        <taxon>Eukaryota</taxon>
        <taxon>Fungi</taxon>
        <taxon>Dikarya</taxon>
        <taxon>Basidiomycota</taxon>
        <taxon>Agaricomycotina</taxon>
        <taxon>Agaricomycetes</taxon>
        <taxon>Agaricomycetidae</taxon>
        <taxon>Agaricales</taxon>
        <taxon>Agaricineae</taxon>
        <taxon>Agaricaceae</taxon>
        <taxon>Agaricus</taxon>
    </lineage>
</organism>
<dbReference type="Pfam" id="PF00501">
    <property type="entry name" value="AMP-binding"/>
    <property type="match status" value="1"/>
</dbReference>
<dbReference type="InterPro" id="IPR025110">
    <property type="entry name" value="AMP-bd_C"/>
</dbReference>
<comment type="caution">
    <text evidence="6">The sequence shown here is derived from an EMBL/GenBank/DDBJ whole genome shotgun (WGS) entry which is preliminary data.</text>
</comment>
<feature type="domain" description="AMP-dependent synthetase/ligase" evidence="4">
    <location>
        <begin position="1"/>
        <end position="168"/>
    </location>
</feature>
<evidence type="ECO:0000313" key="6">
    <source>
        <dbReference type="EMBL" id="KAF7761882.1"/>
    </source>
</evidence>
<dbReference type="PANTHER" id="PTHR24096">
    <property type="entry name" value="LONG-CHAIN-FATTY-ACID--COA LIGASE"/>
    <property type="match status" value="1"/>
</dbReference>
<evidence type="ECO:0000256" key="3">
    <source>
        <dbReference type="SAM" id="MobiDB-lite"/>
    </source>
</evidence>
<evidence type="ECO:0000259" key="4">
    <source>
        <dbReference type="Pfam" id="PF00501"/>
    </source>
</evidence>
<dbReference type="Gene3D" id="2.30.38.10">
    <property type="entry name" value="Luciferase, Domain 3"/>
    <property type="match status" value="1"/>
</dbReference>
<dbReference type="GO" id="GO:0016405">
    <property type="term" value="F:CoA-ligase activity"/>
    <property type="evidence" value="ECO:0007669"/>
    <property type="project" value="TreeGrafter"/>
</dbReference>
<feature type="compositionally biased region" description="Basic and acidic residues" evidence="3">
    <location>
        <begin position="306"/>
        <end position="326"/>
    </location>
</feature>
<gene>
    <name evidence="6" type="ORF">Agabi119p4_9874</name>
</gene>
<comment type="similarity">
    <text evidence="1">Belongs to the ATP-dependent AMP-binding enzyme family.</text>
</comment>
<sequence>MHHSYGLHRYCLQSFIAPHTLVIMGKWDIKVALQCIQKYEISSLYLTPSIIHQLVNHSGIETVDFSNIQAFGSGAAHLPLELAKKLGAMVPKDAIFLEGYGMSEATVGAIIQPPTGALGGKVKIIPGSTGVLMPGVEARLLREDGSSVGLNETGELWIKSKTIALGYWNNEKANKETFINGWLKTGDQLSVNEQGCFFFADRVKDTLKVSGTQVSPLEIETVLLANPKKLINDVSVAGVDGYGRTSDEKVPHAWIVLSKEGEQVGAKAVIKELDDWHKENLSKYKWLRGGFEVMAELPKSPTGKTLRRELQDRYEERRQKRTDAKL</sequence>
<feature type="domain" description="AMP-binding enzyme C-terminal" evidence="5">
    <location>
        <begin position="218"/>
        <end position="304"/>
    </location>
</feature>
<evidence type="ECO:0000313" key="7">
    <source>
        <dbReference type="Proteomes" id="UP000629468"/>
    </source>
</evidence>
<proteinExistence type="inferred from homology"/>